<dbReference type="GO" id="GO:0008154">
    <property type="term" value="P:actin polymerization or depolymerization"/>
    <property type="evidence" value="ECO:0007669"/>
    <property type="project" value="TreeGrafter"/>
</dbReference>
<dbReference type="Proteomes" id="UP001159428">
    <property type="component" value="Unassembled WGS sequence"/>
</dbReference>
<evidence type="ECO:0000256" key="4">
    <source>
        <dbReference type="ARBA" id="ARBA00023203"/>
    </source>
</evidence>
<keyword evidence="7" id="KW-1185">Reference proteome</keyword>
<dbReference type="GO" id="GO:0005737">
    <property type="term" value="C:cytoplasm"/>
    <property type="evidence" value="ECO:0007669"/>
    <property type="project" value="TreeGrafter"/>
</dbReference>
<dbReference type="AlphaFoldDB" id="A0AAU9VVM2"/>
<dbReference type="GO" id="GO:0051693">
    <property type="term" value="P:actin filament capping"/>
    <property type="evidence" value="ECO:0007669"/>
    <property type="project" value="UniProtKB-KW"/>
</dbReference>
<keyword evidence="2" id="KW-0117">Actin capping</keyword>
<dbReference type="SMART" id="SM00262">
    <property type="entry name" value="GEL"/>
    <property type="match status" value="3"/>
</dbReference>
<dbReference type="PRINTS" id="PR00597">
    <property type="entry name" value="GELSOLIN"/>
</dbReference>
<dbReference type="PANTHER" id="PTHR11977:SF130">
    <property type="entry name" value="SEVERIN"/>
    <property type="match status" value="1"/>
</dbReference>
<reference evidence="6 7" key="1">
    <citation type="submission" date="2022-05" db="EMBL/GenBank/DDBJ databases">
        <authorList>
            <consortium name="Genoscope - CEA"/>
            <person name="William W."/>
        </authorList>
    </citation>
    <scope>NUCLEOTIDE SEQUENCE [LARGE SCALE GENOMIC DNA]</scope>
</reference>
<organism evidence="6 7">
    <name type="scientific">Pocillopora meandrina</name>
    <dbReference type="NCBI Taxonomy" id="46732"/>
    <lineage>
        <taxon>Eukaryota</taxon>
        <taxon>Metazoa</taxon>
        <taxon>Cnidaria</taxon>
        <taxon>Anthozoa</taxon>
        <taxon>Hexacorallia</taxon>
        <taxon>Scleractinia</taxon>
        <taxon>Astrocoeniina</taxon>
        <taxon>Pocilloporidae</taxon>
        <taxon>Pocillopora</taxon>
    </lineage>
</organism>
<feature type="domain" description="Gelsolin-like" evidence="5">
    <location>
        <begin position="57"/>
        <end position="139"/>
    </location>
</feature>
<evidence type="ECO:0000256" key="1">
    <source>
        <dbReference type="ARBA" id="ARBA00008418"/>
    </source>
</evidence>
<dbReference type="SUPFAM" id="SSF55753">
    <property type="entry name" value="Actin depolymerizing proteins"/>
    <property type="match status" value="3"/>
</dbReference>
<comment type="caution">
    <text evidence="6">The sequence shown here is derived from an EMBL/GenBank/DDBJ whole genome shotgun (WGS) entry which is preliminary data.</text>
</comment>
<evidence type="ECO:0000256" key="2">
    <source>
        <dbReference type="ARBA" id="ARBA00022467"/>
    </source>
</evidence>
<dbReference type="Pfam" id="PF00626">
    <property type="entry name" value="Gelsolin"/>
    <property type="match status" value="3"/>
</dbReference>
<dbReference type="Gene3D" id="3.40.20.10">
    <property type="entry name" value="Severin"/>
    <property type="match status" value="3"/>
</dbReference>
<gene>
    <name evidence="6" type="ORF">PMEA_00025898</name>
</gene>
<comment type="similarity">
    <text evidence="1">Belongs to the villin/gelsolin family.</text>
</comment>
<evidence type="ECO:0000259" key="5">
    <source>
        <dbReference type="Pfam" id="PF00626"/>
    </source>
</evidence>
<evidence type="ECO:0000313" key="6">
    <source>
        <dbReference type="EMBL" id="CAH3040264.1"/>
    </source>
</evidence>
<dbReference type="GO" id="GO:0015629">
    <property type="term" value="C:actin cytoskeleton"/>
    <property type="evidence" value="ECO:0007669"/>
    <property type="project" value="TreeGrafter"/>
</dbReference>
<keyword evidence="3" id="KW-0677">Repeat</keyword>
<proteinExistence type="inferred from homology"/>
<evidence type="ECO:0000256" key="3">
    <source>
        <dbReference type="ARBA" id="ARBA00022737"/>
    </source>
</evidence>
<protein>
    <recommendedName>
        <fullName evidence="5">Gelsolin-like domain-containing protein</fullName>
    </recommendedName>
</protein>
<dbReference type="GO" id="GO:0051015">
    <property type="term" value="F:actin filament binding"/>
    <property type="evidence" value="ECO:0007669"/>
    <property type="project" value="InterPro"/>
</dbReference>
<dbReference type="CDD" id="cd11290">
    <property type="entry name" value="gelsolin_S1_like"/>
    <property type="match status" value="1"/>
</dbReference>
<dbReference type="EMBL" id="CALNXJ010000005">
    <property type="protein sequence ID" value="CAH3040264.1"/>
    <property type="molecule type" value="Genomic_DNA"/>
</dbReference>
<sequence length="376" mass="42817">MAGLVKAKKYDWKDSNLALFGSDVEKNVKKSSAMEEKAWKGCGQKVELKIWRIVKFKVVDWPKEDYGRFYDGDSYIILNTYKKDPNSEELDHDVHFYIGKYSSQDEYGTAAYKTVELDTYLDDKPIQHREVMDHESPLFKSYFKTISKMKGGAESGFRHVEPKKYVPRLVHVSGNKKVTIKEVKFKKDYLNDDDVFLVDLGLKIFQWNGDNSSMNERFAAGKCVTQLKSERGGKPTVEVLDNCTVAEIPEELLEVFPEEGQPGTKRSKFFTKKDETDSDPGYEKVLFRLSEESGEMKFTEVARGRVTKSQLDSNDVFILDSGKHCHVWVGSGASSNEKKNGLSYAHNYLTKSANPLQPITVIGEGQETKEFHAAFN</sequence>
<accession>A0AAU9VVM2</accession>
<dbReference type="InterPro" id="IPR007123">
    <property type="entry name" value="Gelsolin-like_dom"/>
</dbReference>
<evidence type="ECO:0000313" key="7">
    <source>
        <dbReference type="Proteomes" id="UP001159428"/>
    </source>
</evidence>
<dbReference type="CDD" id="cd11292">
    <property type="entry name" value="gelsolin_S3_like"/>
    <property type="match status" value="1"/>
</dbReference>
<feature type="domain" description="Gelsolin-like" evidence="5">
    <location>
        <begin position="298"/>
        <end position="371"/>
    </location>
</feature>
<dbReference type="InterPro" id="IPR029006">
    <property type="entry name" value="ADF-H/Gelsolin-like_dom_sf"/>
</dbReference>
<feature type="domain" description="Gelsolin-like" evidence="5">
    <location>
        <begin position="181"/>
        <end position="240"/>
    </location>
</feature>
<dbReference type="PANTHER" id="PTHR11977">
    <property type="entry name" value="VILLIN"/>
    <property type="match status" value="1"/>
</dbReference>
<dbReference type="FunFam" id="3.40.20.10:FF:000043">
    <property type="entry name" value="macrophage-capping protein-like isoform X2"/>
    <property type="match status" value="1"/>
</dbReference>
<keyword evidence="4" id="KW-0009">Actin-binding</keyword>
<dbReference type="InterPro" id="IPR007122">
    <property type="entry name" value="Villin/Gelsolin"/>
</dbReference>
<name>A0AAU9VVM2_9CNID</name>